<gene>
    <name evidence="2" type="ORF">UFOPK3267_01815</name>
</gene>
<protein>
    <submittedName>
        <fullName evidence="2">Unannotated protein</fullName>
    </submittedName>
</protein>
<organism evidence="2">
    <name type="scientific">freshwater metagenome</name>
    <dbReference type="NCBI Taxonomy" id="449393"/>
    <lineage>
        <taxon>unclassified sequences</taxon>
        <taxon>metagenomes</taxon>
        <taxon>ecological metagenomes</taxon>
    </lineage>
</organism>
<evidence type="ECO:0000313" key="2">
    <source>
        <dbReference type="EMBL" id="CAB4851938.1"/>
    </source>
</evidence>
<sequence>MRVDVVEHIVTGDTPTRALAGEDVGIDAMLGHQSTNDRRQQTVVLRLLHDRGLHDRSRGLHDRSRGLHDRSRGFHDRSRSRSGIGRADHRDDCTHGHGLTLGGTNFDHDASDGRGHLGVHLVGAHLEQGLVGGDSVADLLEPAGDRTLGDGFAQLRQGDIGHLGAPLYAFRLRPVSDSTVSPKSSVRLGWGWMNSATSAAVASQLTAR</sequence>
<name>A0A6J7C5F7_9ZZZZ</name>
<feature type="compositionally biased region" description="Basic and acidic residues" evidence="1">
    <location>
        <begin position="56"/>
        <end position="79"/>
    </location>
</feature>
<accession>A0A6J7C5F7</accession>
<evidence type="ECO:0000256" key="1">
    <source>
        <dbReference type="SAM" id="MobiDB-lite"/>
    </source>
</evidence>
<proteinExistence type="predicted"/>
<dbReference type="AlphaFoldDB" id="A0A6J7C5F7"/>
<reference evidence="2" key="1">
    <citation type="submission" date="2020-05" db="EMBL/GenBank/DDBJ databases">
        <authorList>
            <person name="Chiriac C."/>
            <person name="Salcher M."/>
            <person name="Ghai R."/>
            <person name="Kavagutti S V."/>
        </authorList>
    </citation>
    <scope>NUCLEOTIDE SEQUENCE</scope>
</reference>
<feature type="region of interest" description="Disordered" evidence="1">
    <location>
        <begin position="56"/>
        <end position="93"/>
    </location>
</feature>
<dbReference type="EMBL" id="CAFBIY010000103">
    <property type="protein sequence ID" value="CAB4851938.1"/>
    <property type="molecule type" value="Genomic_DNA"/>
</dbReference>